<evidence type="ECO:0000313" key="11">
    <source>
        <dbReference type="Proteomes" id="UP001181693"/>
    </source>
</evidence>
<dbReference type="AlphaFoldDB" id="A0AAV3AQN6"/>
<evidence type="ECO:0000256" key="6">
    <source>
        <dbReference type="ARBA" id="ARBA00048481"/>
    </source>
</evidence>
<evidence type="ECO:0000259" key="8">
    <source>
        <dbReference type="Pfam" id="PF08704"/>
    </source>
</evidence>
<dbReference type="PANTHER" id="PTHR12133">
    <property type="entry name" value="TRNA (ADENINE(58)-N(1))-METHYLTRANSFERASE"/>
    <property type="match status" value="1"/>
</dbReference>
<gene>
    <name evidence="10" type="ORF">GDO54_011509</name>
</gene>
<dbReference type="Pfam" id="PF21985">
    <property type="entry name" value="TR61B_FKBP-like"/>
    <property type="match status" value="1"/>
</dbReference>
<evidence type="ECO:0000259" key="9">
    <source>
        <dbReference type="Pfam" id="PF21985"/>
    </source>
</evidence>
<comment type="catalytic activity">
    <reaction evidence="6">
        <text>an adenosine in mRNA + S-adenosyl-L-methionine = an N(1)-methyladenosine in mRNA + S-adenosyl-L-homocysteine + H(+)</text>
        <dbReference type="Rhea" id="RHEA:55392"/>
        <dbReference type="Rhea" id="RHEA-COMP:12414"/>
        <dbReference type="Rhea" id="RHEA-COMP:12415"/>
        <dbReference type="ChEBI" id="CHEBI:15378"/>
        <dbReference type="ChEBI" id="CHEBI:57856"/>
        <dbReference type="ChEBI" id="CHEBI:59789"/>
        <dbReference type="ChEBI" id="CHEBI:74411"/>
        <dbReference type="ChEBI" id="CHEBI:74491"/>
    </reaction>
</comment>
<name>A0AAV3AQN6_PYXAD</name>
<keyword evidence="2" id="KW-0489">Methyltransferase</keyword>
<feature type="domain" description="tRNA (adenine(58)-N(1))-methyltransferase catalytic subunit TRM61 C-terminal" evidence="8">
    <location>
        <begin position="301"/>
        <end position="357"/>
    </location>
</feature>
<feature type="region of interest" description="Disordered" evidence="7">
    <location>
        <begin position="437"/>
        <end position="470"/>
    </location>
</feature>
<evidence type="ECO:0000256" key="2">
    <source>
        <dbReference type="ARBA" id="ARBA00022603"/>
    </source>
</evidence>
<organism evidence="10 11">
    <name type="scientific">Pyxicephalus adspersus</name>
    <name type="common">African bullfrog</name>
    <dbReference type="NCBI Taxonomy" id="30357"/>
    <lineage>
        <taxon>Eukaryota</taxon>
        <taxon>Metazoa</taxon>
        <taxon>Chordata</taxon>
        <taxon>Craniata</taxon>
        <taxon>Vertebrata</taxon>
        <taxon>Euteleostomi</taxon>
        <taxon>Amphibia</taxon>
        <taxon>Batrachia</taxon>
        <taxon>Anura</taxon>
        <taxon>Neobatrachia</taxon>
        <taxon>Ranoidea</taxon>
        <taxon>Pyxicephalidae</taxon>
        <taxon>Pyxicephalinae</taxon>
        <taxon>Pyxicephalus</taxon>
    </lineage>
</organism>
<reference evidence="10" key="1">
    <citation type="thesis" date="2020" institute="ProQuest LLC" country="789 East Eisenhower Parkway, Ann Arbor, MI, USA">
        <title>Comparative Genomics and Chromosome Evolution.</title>
        <authorList>
            <person name="Mudd A.B."/>
        </authorList>
    </citation>
    <scope>NUCLEOTIDE SEQUENCE</scope>
    <source>
        <strain evidence="10">1538</strain>
        <tissue evidence="10">Blood</tissue>
    </source>
</reference>
<feature type="compositionally biased region" description="Acidic residues" evidence="7">
    <location>
        <begin position="443"/>
        <end position="463"/>
    </location>
</feature>
<evidence type="ECO:0000256" key="4">
    <source>
        <dbReference type="ARBA" id="ARBA00022691"/>
    </source>
</evidence>
<dbReference type="Proteomes" id="UP001181693">
    <property type="component" value="Unassembled WGS sequence"/>
</dbReference>
<keyword evidence="5" id="KW-0819">tRNA processing</keyword>
<keyword evidence="3" id="KW-0808">Transferase</keyword>
<comment type="caution">
    <text evidence="10">The sequence shown here is derived from an EMBL/GenBank/DDBJ whole genome shotgun (WGS) entry which is preliminary data.</text>
</comment>
<dbReference type="EMBL" id="DYDO01000004">
    <property type="protein sequence ID" value="DBA27350.1"/>
    <property type="molecule type" value="Genomic_DNA"/>
</dbReference>
<proteinExistence type="predicted"/>
<dbReference type="FunFam" id="3.10.330.20:FF:000003">
    <property type="entry name" value="tRNA (Adenine(58)-N(1))-methyltransferase, mitochondrial isoform X1"/>
    <property type="match status" value="1"/>
</dbReference>
<dbReference type="Pfam" id="PF08704">
    <property type="entry name" value="GCD14"/>
    <property type="match status" value="1"/>
</dbReference>
<evidence type="ECO:0000313" key="10">
    <source>
        <dbReference type="EMBL" id="DBA27350.1"/>
    </source>
</evidence>
<dbReference type="PROSITE" id="PS51257">
    <property type="entry name" value="PROKAR_LIPOPROTEIN"/>
    <property type="match status" value="1"/>
</dbReference>
<dbReference type="InterPro" id="IPR029063">
    <property type="entry name" value="SAM-dependent_MTases_sf"/>
</dbReference>
<protein>
    <recommendedName>
        <fullName evidence="1">tRNA (adenine(58)-N(1))-methyltransferase</fullName>
        <ecNumber evidence="1">2.1.1.220</ecNumber>
    </recommendedName>
</protein>
<dbReference type="PROSITE" id="PS51620">
    <property type="entry name" value="SAM_TRM61"/>
    <property type="match status" value="2"/>
</dbReference>
<feature type="compositionally biased region" description="Polar residues" evidence="7">
    <location>
        <begin position="105"/>
        <end position="124"/>
    </location>
</feature>
<dbReference type="InterPro" id="IPR054151">
    <property type="entry name" value="TR61B_FKBP-like"/>
</dbReference>
<evidence type="ECO:0000256" key="3">
    <source>
        <dbReference type="ARBA" id="ARBA00022679"/>
    </source>
</evidence>
<sequence length="501" mass="54685">MSPGKGVPRLCRALLSRTLPPAGGAATLLSCRHRLHIQRAVSYSDCPGGGDREDEPGHQRAAGSPGSGRLLRRAWGRSLSPLDRVSRMIPPEFISKDVQDLQGPDVSSDQATPQGPLQEPTLQGTEDAWRTSQLQPPTSPLLPFPEESCDPSAPQGMGDAWRTSQPQPPTSPLSPTLEADGDPSPPQGMGDAWRTSQPQPPTSPLSPTLEADDDPSPPQGIPFRPGDLLLAEYRVKYHSMFKKMFFLKQHGKFISNWGAIDNQDIVGKLPGQKLKTSTGHKLMLRRPSLEEYVKFMKRGPNIAYPKDMTAMMMVMDISPGDVVLEAGSGSGAFSLFLSRAVGSDGCVYSFDVRADHHQAVLDMLNPQVALPVVVGNLKQGAVCAVYIANITQVIDLLEGIRCCKLPLMCDKIIEVGFTDWIVTPSLGKSGRISKRVEPRTLEELEQEEEKDDDDDDTDEDDECPAGSEAFGQIPYIARPLPWQTGHTAFLVHLRKFKAPTD</sequence>
<evidence type="ECO:0000256" key="5">
    <source>
        <dbReference type="ARBA" id="ARBA00022694"/>
    </source>
</evidence>
<keyword evidence="4" id="KW-0949">S-adenosyl-L-methionine</keyword>
<feature type="region of interest" description="Disordered" evidence="7">
    <location>
        <begin position="44"/>
        <end position="223"/>
    </location>
</feature>
<dbReference type="InterPro" id="IPR014816">
    <property type="entry name" value="tRNA_MeTrfase_Gcd14"/>
</dbReference>
<dbReference type="SUPFAM" id="SSF53335">
    <property type="entry name" value="S-adenosyl-L-methionine-dependent methyltransferases"/>
    <property type="match status" value="1"/>
</dbReference>
<evidence type="ECO:0000256" key="1">
    <source>
        <dbReference type="ARBA" id="ARBA00012796"/>
    </source>
</evidence>
<dbReference type="GO" id="GO:0005739">
    <property type="term" value="C:mitochondrion"/>
    <property type="evidence" value="ECO:0007669"/>
    <property type="project" value="TreeGrafter"/>
</dbReference>
<dbReference type="Gene3D" id="3.40.50.150">
    <property type="entry name" value="Vaccinia Virus protein VP39"/>
    <property type="match status" value="2"/>
</dbReference>
<dbReference type="EC" id="2.1.1.220" evidence="1"/>
<keyword evidence="11" id="KW-1185">Reference proteome</keyword>
<dbReference type="InterPro" id="IPR049470">
    <property type="entry name" value="TRM61_C"/>
</dbReference>
<dbReference type="PANTHER" id="PTHR12133:SF1">
    <property type="entry name" value="TRNA (ADENINE(58)-N(1))-METHYLTRANSFERASE, MITOCHONDRIAL"/>
    <property type="match status" value="1"/>
</dbReference>
<evidence type="ECO:0000256" key="7">
    <source>
        <dbReference type="SAM" id="MobiDB-lite"/>
    </source>
</evidence>
<dbReference type="GO" id="GO:0160107">
    <property type="term" value="F:tRNA (adenine(58)-N1)-methyltransferase activity"/>
    <property type="evidence" value="ECO:0007669"/>
    <property type="project" value="UniProtKB-EC"/>
</dbReference>
<dbReference type="Gene3D" id="3.10.330.20">
    <property type="match status" value="1"/>
</dbReference>
<dbReference type="GO" id="GO:0031515">
    <property type="term" value="C:tRNA (m1A) methyltransferase complex"/>
    <property type="evidence" value="ECO:0007669"/>
    <property type="project" value="InterPro"/>
</dbReference>
<accession>A0AAV3AQN6</accession>
<feature type="domain" description="TR61B FKBP-like" evidence="9">
    <location>
        <begin position="226"/>
        <end position="279"/>
    </location>
</feature>
<dbReference type="GO" id="GO:0030488">
    <property type="term" value="P:tRNA methylation"/>
    <property type="evidence" value="ECO:0007669"/>
    <property type="project" value="InterPro"/>
</dbReference>